<comment type="caution">
    <text evidence="1">The sequence shown here is derived from an EMBL/GenBank/DDBJ whole genome shotgun (WGS) entry which is preliminary data.</text>
</comment>
<protein>
    <submittedName>
        <fullName evidence="1">Uncharacterized protein</fullName>
    </submittedName>
</protein>
<dbReference type="AlphaFoldDB" id="A0A0F9C801"/>
<sequence>MRCSNCGGENFDIGDLDLNVAELYLQADLFCENCGSGFVVEFGLKVEEIREVE</sequence>
<dbReference type="EMBL" id="LAZR01048054">
    <property type="protein sequence ID" value="KKK92796.1"/>
    <property type="molecule type" value="Genomic_DNA"/>
</dbReference>
<name>A0A0F9C801_9ZZZZ</name>
<evidence type="ECO:0000313" key="1">
    <source>
        <dbReference type="EMBL" id="KKK92796.1"/>
    </source>
</evidence>
<accession>A0A0F9C801</accession>
<organism evidence="1">
    <name type="scientific">marine sediment metagenome</name>
    <dbReference type="NCBI Taxonomy" id="412755"/>
    <lineage>
        <taxon>unclassified sequences</taxon>
        <taxon>metagenomes</taxon>
        <taxon>ecological metagenomes</taxon>
    </lineage>
</organism>
<proteinExistence type="predicted"/>
<reference evidence="1" key="1">
    <citation type="journal article" date="2015" name="Nature">
        <title>Complex archaea that bridge the gap between prokaryotes and eukaryotes.</title>
        <authorList>
            <person name="Spang A."/>
            <person name="Saw J.H."/>
            <person name="Jorgensen S.L."/>
            <person name="Zaremba-Niedzwiedzka K."/>
            <person name="Martijn J."/>
            <person name="Lind A.E."/>
            <person name="van Eijk R."/>
            <person name="Schleper C."/>
            <person name="Guy L."/>
            <person name="Ettema T.J."/>
        </authorList>
    </citation>
    <scope>NUCLEOTIDE SEQUENCE</scope>
</reference>
<gene>
    <name evidence="1" type="ORF">LCGC14_2699350</name>
</gene>